<evidence type="ECO:0000256" key="2">
    <source>
        <dbReference type="ARBA" id="ARBA00022737"/>
    </source>
</evidence>
<evidence type="ECO:0000313" key="8">
    <source>
        <dbReference type="Proteomes" id="UP000271162"/>
    </source>
</evidence>
<feature type="compositionally biased region" description="Low complexity" evidence="4">
    <location>
        <begin position="304"/>
        <end position="315"/>
    </location>
</feature>
<reference evidence="7 8" key="2">
    <citation type="submission" date="2018-11" db="EMBL/GenBank/DDBJ databases">
        <authorList>
            <consortium name="Pathogen Informatics"/>
        </authorList>
    </citation>
    <scope>NUCLEOTIDE SEQUENCE [LARGE SCALE GENOMIC DNA]</scope>
</reference>
<dbReference type="SMART" id="SM00054">
    <property type="entry name" value="EFh"/>
    <property type="match status" value="3"/>
</dbReference>
<dbReference type="PROSITE" id="PS00018">
    <property type="entry name" value="EF_HAND_1"/>
    <property type="match status" value="1"/>
</dbReference>
<protein>
    <submittedName>
        <fullName evidence="9">EF-hand domain-containing protein</fullName>
    </submittedName>
</protein>
<reference evidence="9" key="1">
    <citation type="submission" date="2017-02" db="UniProtKB">
        <authorList>
            <consortium name="WormBaseParasite"/>
        </authorList>
    </citation>
    <scope>IDENTIFICATION</scope>
</reference>
<dbReference type="OMA" id="DECIPMR"/>
<dbReference type="EMBL" id="UYSL01022250">
    <property type="protein sequence ID" value="VDL80136.1"/>
    <property type="molecule type" value="Genomic_DNA"/>
</dbReference>
<keyword evidence="1" id="KW-0479">Metal-binding</keyword>
<evidence type="ECO:0000313" key="9">
    <source>
        <dbReference type="WBParaSite" id="NBR_0001654001-mRNA-1"/>
    </source>
</evidence>
<evidence type="ECO:0000256" key="5">
    <source>
        <dbReference type="SAM" id="SignalP"/>
    </source>
</evidence>
<sequence length="405" mass="45119">MIAFLLVSLLVTVSAVPLQRQKPIGNCQFSIQKLFPAAQPGDVWSQICCEDNDLNNNGGINFREFSLFTLNLMNLNRAELERLFLAGDADRNSELDGEECTPMRALLKSTLREKSDILLKQYDTNGDRNLSEEESGVMAKKEFGDRNRVISAGDEMLDLMMNLRTQALVDGRARLSKFDTNKDGKVSYEEIKHDILRVADGFTLKQVFKAVDHDKDFYLTPQEYLALWNELEVRQKTSNMVVTPKTIDMAMTSDTTKPLRRFQRVSRPTTEEIELQETSATTLASSEGTSSQLVMETTAEIAAETAKEATTPEATDGTTSPTEPPSTALTSTEIKIRAKRNADGHMIRVAPSRVMHELSVDDEPLVPKNEQLKKLSSIQNNLSGGGRAPSIDLSVTVPYDSKDFE</sequence>
<dbReference type="GO" id="GO:0005509">
    <property type="term" value="F:calcium ion binding"/>
    <property type="evidence" value="ECO:0007669"/>
    <property type="project" value="InterPro"/>
</dbReference>
<organism evidence="9">
    <name type="scientific">Nippostrongylus brasiliensis</name>
    <name type="common">Rat hookworm</name>
    <dbReference type="NCBI Taxonomy" id="27835"/>
    <lineage>
        <taxon>Eukaryota</taxon>
        <taxon>Metazoa</taxon>
        <taxon>Ecdysozoa</taxon>
        <taxon>Nematoda</taxon>
        <taxon>Chromadorea</taxon>
        <taxon>Rhabditida</taxon>
        <taxon>Rhabditina</taxon>
        <taxon>Rhabditomorpha</taxon>
        <taxon>Strongyloidea</taxon>
        <taxon>Heligmosomidae</taxon>
        <taxon>Nippostrongylus</taxon>
    </lineage>
</organism>
<evidence type="ECO:0000256" key="4">
    <source>
        <dbReference type="SAM" id="MobiDB-lite"/>
    </source>
</evidence>
<dbReference type="PROSITE" id="PS50222">
    <property type="entry name" value="EF_HAND_2"/>
    <property type="match status" value="1"/>
</dbReference>
<feature type="domain" description="EF-hand" evidence="6">
    <location>
        <begin position="166"/>
        <end position="201"/>
    </location>
</feature>
<accession>A0A0N4YI25</accession>
<dbReference type="PANTHER" id="PTHR10827">
    <property type="entry name" value="RETICULOCALBIN"/>
    <property type="match status" value="1"/>
</dbReference>
<name>A0A0N4YI25_NIPBR</name>
<keyword evidence="8" id="KW-1185">Reference proteome</keyword>
<feature type="compositionally biased region" description="Polar residues" evidence="4">
    <location>
        <begin position="276"/>
        <end position="292"/>
    </location>
</feature>
<feature type="chain" id="PRO_5043125902" evidence="5">
    <location>
        <begin position="16"/>
        <end position="405"/>
    </location>
</feature>
<gene>
    <name evidence="7" type="ORF">NBR_LOCUS16541</name>
</gene>
<keyword evidence="3" id="KW-0106">Calcium</keyword>
<evidence type="ECO:0000259" key="6">
    <source>
        <dbReference type="PROSITE" id="PS50222"/>
    </source>
</evidence>
<dbReference type="WBParaSite" id="NBR_0001654001-mRNA-1">
    <property type="protein sequence ID" value="NBR_0001654001-mRNA-1"/>
    <property type="gene ID" value="NBR_0001654001"/>
</dbReference>
<keyword evidence="5" id="KW-0732">Signal</keyword>
<feature type="signal peptide" evidence="5">
    <location>
        <begin position="1"/>
        <end position="15"/>
    </location>
</feature>
<proteinExistence type="predicted"/>
<evidence type="ECO:0000256" key="3">
    <source>
        <dbReference type="ARBA" id="ARBA00022837"/>
    </source>
</evidence>
<dbReference type="Proteomes" id="UP000271162">
    <property type="component" value="Unassembled WGS sequence"/>
</dbReference>
<dbReference type="Gene3D" id="1.10.238.10">
    <property type="entry name" value="EF-hand"/>
    <property type="match status" value="2"/>
</dbReference>
<keyword evidence="2" id="KW-0677">Repeat</keyword>
<dbReference type="AlphaFoldDB" id="A0A0N4YI25"/>
<dbReference type="Pfam" id="PF13202">
    <property type="entry name" value="EF-hand_5"/>
    <property type="match status" value="1"/>
</dbReference>
<dbReference type="PANTHER" id="PTHR10827:SF98">
    <property type="entry name" value="45 KDA CALCIUM-BINDING PROTEIN"/>
    <property type="match status" value="1"/>
</dbReference>
<dbReference type="InterPro" id="IPR018247">
    <property type="entry name" value="EF_Hand_1_Ca_BS"/>
</dbReference>
<feature type="compositionally biased region" description="Polar residues" evidence="4">
    <location>
        <begin position="316"/>
        <end position="329"/>
    </location>
</feature>
<dbReference type="SUPFAM" id="SSF47473">
    <property type="entry name" value="EF-hand"/>
    <property type="match status" value="2"/>
</dbReference>
<dbReference type="InterPro" id="IPR011992">
    <property type="entry name" value="EF-hand-dom_pair"/>
</dbReference>
<evidence type="ECO:0000256" key="1">
    <source>
        <dbReference type="ARBA" id="ARBA00022723"/>
    </source>
</evidence>
<dbReference type="InterPro" id="IPR002048">
    <property type="entry name" value="EF_hand_dom"/>
</dbReference>
<feature type="region of interest" description="Disordered" evidence="4">
    <location>
        <begin position="304"/>
        <end position="329"/>
    </location>
</feature>
<feature type="region of interest" description="Disordered" evidence="4">
    <location>
        <begin position="265"/>
        <end position="292"/>
    </location>
</feature>
<evidence type="ECO:0000313" key="7">
    <source>
        <dbReference type="EMBL" id="VDL80136.1"/>
    </source>
</evidence>